<keyword evidence="2" id="KW-1185">Reference proteome</keyword>
<evidence type="ECO:0000313" key="2">
    <source>
        <dbReference type="Proteomes" id="UP001057738"/>
    </source>
</evidence>
<protein>
    <submittedName>
        <fullName evidence="1">Uncharacterized protein</fullName>
    </submittedName>
</protein>
<sequence length="134" mass="14998">MNTDWYVQRVPPVDFFDGMIPVSRYLSSPTNTTLNKPWDLEHAIEQAKERLGWVEGAMKALDHVSSSVRWGWEGDFRHEPYVGALPWSGASHHYLVVKQDNNGSCYLVSQGFAVPMESELTGMDVAKVSAAEIA</sequence>
<reference evidence="1" key="1">
    <citation type="submission" date="2022-08" db="EMBL/GenBank/DDBJ databases">
        <authorList>
            <person name="Tian L."/>
        </authorList>
    </citation>
    <scope>NUCLEOTIDE SEQUENCE</scope>
    <source>
        <strain evidence="1">CM253</strain>
        <plasmid evidence="1">unnamed1</plasmid>
    </source>
</reference>
<dbReference type="RefSeq" id="WP_257858087.1">
    <property type="nucleotide sequence ID" value="NZ_CP102515.1"/>
</dbReference>
<evidence type="ECO:0000313" key="1">
    <source>
        <dbReference type="EMBL" id="UUY52345.1"/>
    </source>
</evidence>
<dbReference type="Proteomes" id="UP001057738">
    <property type="component" value="Plasmid unnamed1"/>
</dbReference>
<proteinExistence type="predicted"/>
<accession>A0ABY5Q845</accession>
<dbReference type="EMBL" id="CP102515">
    <property type="protein sequence ID" value="UUY52345.1"/>
    <property type="molecule type" value="Genomic_DNA"/>
</dbReference>
<keyword evidence="1" id="KW-0614">Plasmid</keyword>
<gene>
    <name evidence="1" type="ORF">NRK68_34285</name>
</gene>
<dbReference type="GeneID" id="95578607"/>
<name>A0ABY5Q845_9ACTN</name>
<geneLocation type="plasmid" evidence="1 2">
    <name>unnamed1</name>
</geneLocation>
<organism evidence="1 2">
    <name type="scientific">Streptomyces yangpuensis</name>
    <dbReference type="NCBI Taxonomy" id="1648182"/>
    <lineage>
        <taxon>Bacteria</taxon>
        <taxon>Bacillati</taxon>
        <taxon>Actinomycetota</taxon>
        <taxon>Actinomycetes</taxon>
        <taxon>Kitasatosporales</taxon>
        <taxon>Streptomycetaceae</taxon>
        <taxon>Streptomyces</taxon>
    </lineage>
</organism>